<evidence type="ECO:0000313" key="3">
    <source>
        <dbReference type="Proteomes" id="UP000182840"/>
    </source>
</evidence>
<dbReference type="EMBL" id="CP018171">
    <property type="protein sequence ID" value="APH72190.1"/>
    <property type="molecule type" value="Genomic_DNA"/>
</dbReference>
<keyword evidence="1" id="KW-0732">Signal</keyword>
<dbReference type="Pfam" id="PF16156">
    <property type="entry name" value="DUF4864"/>
    <property type="match status" value="1"/>
</dbReference>
<dbReference type="Proteomes" id="UP000182840">
    <property type="component" value="Chromosome"/>
</dbReference>
<gene>
    <name evidence="2" type="ORF">BSQ44_13065</name>
</gene>
<dbReference type="AlphaFoldDB" id="A0A1L3SS55"/>
<feature type="chain" id="PRO_5012295421" evidence="1">
    <location>
        <begin position="21"/>
        <end position="139"/>
    </location>
</feature>
<protein>
    <submittedName>
        <fullName evidence="2">DUF4864 domain-containing protein</fullName>
    </submittedName>
</protein>
<sequence length="139" mass="14870">MWRVLTALVFLVSMAGVPAAAGEAEIAGARGAIDGQLKAFLADDESGAYAFAAPNITRMFPTVQSFMSMVEGAYMPVRRPQSYAFGKSEQMSPTSVIQQVLLVGPDGKNYEAVYTLELQPDGLWRITGCSLRASNALST</sequence>
<reference evidence="3" key="1">
    <citation type="submission" date="2016-11" db="EMBL/GenBank/DDBJ databases">
        <title>Mesorhizobium oceanicum sp. nov., isolated from deep seawater in South China Sea.</title>
        <authorList>
            <person name="Fu G.-Y."/>
        </authorList>
    </citation>
    <scope>NUCLEOTIDE SEQUENCE [LARGE SCALE GENOMIC DNA]</scope>
    <source>
        <strain evidence="3">B7</strain>
    </source>
</reference>
<dbReference type="OrthoDB" id="9130422at2"/>
<dbReference type="RefSeq" id="WP_072604820.1">
    <property type="nucleotide sequence ID" value="NZ_CP018171.1"/>
</dbReference>
<name>A0A1L3SS55_9HYPH</name>
<accession>A0A1L3SS55</accession>
<feature type="signal peptide" evidence="1">
    <location>
        <begin position="1"/>
        <end position="20"/>
    </location>
</feature>
<evidence type="ECO:0000313" key="2">
    <source>
        <dbReference type="EMBL" id="APH72190.1"/>
    </source>
</evidence>
<evidence type="ECO:0000256" key="1">
    <source>
        <dbReference type="SAM" id="SignalP"/>
    </source>
</evidence>
<dbReference type="InterPro" id="IPR032347">
    <property type="entry name" value="DUF4864"/>
</dbReference>
<organism evidence="2 3">
    <name type="scientific">Aquibium oceanicum</name>
    <dbReference type="NCBI Taxonomy" id="1670800"/>
    <lineage>
        <taxon>Bacteria</taxon>
        <taxon>Pseudomonadati</taxon>
        <taxon>Pseudomonadota</taxon>
        <taxon>Alphaproteobacteria</taxon>
        <taxon>Hyphomicrobiales</taxon>
        <taxon>Phyllobacteriaceae</taxon>
        <taxon>Aquibium</taxon>
    </lineage>
</organism>
<keyword evidence="3" id="KW-1185">Reference proteome</keyword>
<proteinExistence type="predicted"/>
<dbReference type="KEGG" id="meso:BSQ44_13065"/>